<dbReference type="SMART" id="SM00283">
    <property type="entry name" value="MA"/>
    <property type="match status" value="1"/>
</dbReference>
<dbReference type="Pfam" id="PF00015">
    <property type="entry name" value="MCPsignal"/>
    <property type="match status" value="1"/>
</dbReference>
<feature type="transmembrane region" description="Helical" evidence="5">
    <location>
        <begin position="14"/>
        <end position="33"/>
    </location>
</feature>
<keyword evidence="4" id="KW-0175">Coiled coil</keyword>
<gene>
    <name evidence="7" type="ORF">DKZ56_07750</name>
</gene>
<keyword evidence="5" id="KW-0472">Membrane</keyword>
<dbReference type="RefSeq" id="WP_208649464.1">
    <property type="nucleotide sequence ID" value="NZ_CP036528.1"/>
</dbReference>
<evidence type="ECO:0000256" key="2">
    <source>
        <dbReference type="ARBA" id="ARBA00029447"/>
    </source>
</evidence>
<keyword evidence="5" id="KW-0812">Transmembrane</keyword>
<organism evidence="7 8">
    <name type="scientific">Ureibacillus thermophilus</name>
    <dbReference type="NCBI Taxonomy" id="367743"/>
    <lineage>
        <taxon>Bacteria</taxon>
        <taxon>Bacillati</taxon>
        <taxon>Bacillota</taxon>
        <taxon>Bacilli</taxon>
        <taxon>Bacillales</taxon>
        <taxon>Caryophanaceae</taxon>
        <taxon>Ureibacillus</taxon>
    </lineage>
</organism>
<evidence type="ECO:0000256" key="1">
    <source>
        <dbReference type="ARBA" id="ARBA00023224"/>
    </source>
</evidence>
<feature type="domain" description="Methyl-accepting transducer" evidence="6">
    <location>
        <begin position="209"/>
        <end position="466"/>
    </location>
</feature>
<dbReference type="Gene3D" id="1.10.287.950">
    <property type="entry name" value="Methyl-accepting chemotaxis protein"/>
    <property type="match status" value="1"/>
</dbReference>
<feature type="transmembrane region" description="Helical" evidence="5">
    <location>
        <begin position="110"/>
        <end position="130"/>
    </location>
</feature>
<feature type="transmembrane region" description="Helical" evidence="5">
    <location>
        <begin position="40"/>
        <end position="61"/>
    </location>
</feature>
<dbReference type="KEGG" id="uth:DKZ56_07750"/>
<feature type="transmembrane region" description="Helical" evidence="5">
    <location>
        <begin position="67"/>
        <end position="89"/>
    </location>
</feature>
<dbReference type="Proteomes" id="UP000291151">
    <property type="component" value="Chromosome"/>
</dbReference>
<protein>
    <submittedName>
        <fullName evidence="7">Chemotaxis protein</fullName>
    </submittedName>
</protein>
<dbReference type="AlphaFoldDB" id="A0A4P6USU3"/>
<keyword evidence="8" id="KW-1185">Reference proteome</keyword>
<evidence type="ECO:0000256" key="5">
    <source>
        <dbReference type="SAM" id="Phobius"/>
    </source>
</evidence>
<accession>A0A4P6USU3</accession>
<dbReference type="InterPro" id="IPR004089">
    <property type="entry name" value="MCPsignal_dom"/>
</dbReference>
<evidence type="ECO:0000313" key="8">
    <source>
        <dbReference type="Proteomes" id="UP000291151"/>
    </source>
</evidence>
<dbReference type="InterPro" id="IPR004090">
    <property type="entry name" value="Chemotax_Me-accpt_rcpt"/>
</dbReference>
<evidence type="ECO:0000259" key="6">
    <source>
        <dbReference type="PROSITE" id="PS50111"/>
    </source>
</evidence>
<dbReference type="PROSITE" id="PS50111">
    <property type="entry name" value="CHEMOTAXIS_TRANSDUC_2"/>
    <property type="match status" value="1"/>
</dbReference>
<dbReference type="SUPFAM" id="SSF58104">
    <property type="entry name" value="Methyl-accepting chemotaxis protein (MCP) signaling domain"/>
    <property type="match status" value="1"/>
</dbReference>
<dbReference type="GO" id="GO:0007165">
    <property type="term" value="P:signal transduction"/>
    <property type="evidence" value="ECO:0007669"/>
    <property type="project" value="UniProtKB-KW"/>
</dbReference>
<evidence type="ECO:0000256" key="4">
    <source>
        <dbReference type="SAM" id="Coils"/>
    </source>
</evidence>
<dbReference type="PANTHER" id="PTHR32089">
    <property type="entry name" value="METHYL-ACCEPTING CHEMOTAXIS PROTEIN MCPB"/>
    <property type="match status" value="1"/>
</dbReference>
<dbReference type="GO" id="GO:0016020">
    <property type="term" value="C:membrane"/>
    <property type="evidence" value="ECO:0007669"/>
    <property type="project" value="InterPro"/>
</dbReference>
<keyword evidence="1 3" id="KW-0807">Transducer</keyword>
<dbReference type="EMBL" id="CP036528">
    <property type="protein sequence ID" value="QBK25767.1"/>
    <property type="molecule type" value="Genomic_DNA"/>
</dbReference>
<dbReference type="GO" id="GO:0006935">
    <property type="term" value="P:chemotaxis"/>
    <property type="evidence" value="ECO:0007669"/>
    <property type="project" value="InterPro"/>
</dbReference>
<feature type="transmembrane region" description="Helical" evidence="5">
    <location>
        <begin position="142"/>
        <end position="160"/>
    </location>
</feature>
<evidence type="ECO:0000256" key="3">
    <source>
        <dbReference type="PROSITE-ProRule" id="PRU00284"/>
    </source>
</evidence>
<proteinExistence type="inferred from homology"/>
<keyword evidence="5" id="KW-1133">Transmembrane helix</keyword>
<evidence type="ECO:0000313" key="7">
    <source>
        <dbReference type="EMBL" id="QBK25767.1"/>
    </source>
</evidence>
<dbReference type="GO" id="GO:0004888">
    <property type="term" value="F:transmembrane signaling receptor activity"/>
    <property type="evidence" value="ECO:0007669"/>
    <property type="project" value="InterPro"/>
</dbReference>
<sequence length="493" mass="55369">MNQDYYNTNRVHKVNIAITAILILLICIPIVYARGFGESAPILGASLFVIILSCSTYFLPINTYLKGFIISFLPGLVTIALFIVDIFALNKHYIILLSVAMVALYFKKELILSLGIALDSIYLLFFFLLPEKFLGLDSTVKGFVTVFFVLNAIIIILYLLTKWGRELIEESTQKEFKSQELVEKLSSAFQSMEKISDQLDEHITKFNREIGMLYDSSKDIVKSVEQMASGIQEETNSVMIINDSMAQSLETMNHTVNVTEEVVNQSESMNEKVQEGWKKITQVTNYMDTVGTTISNTNLTVSDLYGSLERVNTLLGSIKEIADQTNLLALNAAIESARAGEHGKGFAVVADEVRKLAEQSSQITSNIQSVTEELYNKFQMVQEKSTEGENAINQGTKLLKDILLYFEEIKNTYSSIYKGLSLGMSEIMETKNKFLTIQEQIQNVSAISEENAASTEEITSTLENEHELIASINSLINEMNELSKQLRQINRNE</sequence>
<dbReference type="PRINTS" id="PR00260">
    <property type="entry name" value="CHEMTRNSDUCR"/>
</dbReference>
<comment type="similarity">
    <text evidence="2">Belongs to the methyl-accepting chemotaxis (MCP) protein family.</text>
</comment>
<feature type="coiled-coil region" evidence="4">
    <location>
        <begin position="465"/>
        <end position="492"/>
    </location>
</feature>
<name>A0A4P6USU3_9BACL</name>
<reference evidence="7 8" key="1">
    <citation type="submission" date="2019-02" db="EMBL/GenBank/DDBJ databases">
        <title>Ureibacillus thermophilus.</title>
        <authorList>
            <person name="Sunny J.S."/>
            <person name="Natarajan A."/>
            <person name="Saleena L.M."/>
        </authorList>
    </citation>
    <scope>NUCLEOTIDE SEQUENCE [LARGE SCALE GENOMIC DNA]</scope>
    <source>
        <strain evidence="7 8">LM102</strain>
    </source>
</reference>
<dbReference type="PANTHER" id="PTHR32089:SF112">
    <property type="entry name" value="LYSOZYME-LIKE PROTEIN-RELATED"/>
    <property type="match status" value="1"/>
</dbReference>